<evidence type="ECO:0000256" key="2">
    <source>
        <dbReference type="ARBA" id="ARBA00012483"/>
    </source>
</evidence>
<accession>A0A540NNE0</accession>
<dbReference type="GO" id="GO:0005737">
    <property type="term" value="C:cytoplasm"/>
    <property type="evidence" value="ECO:0007669"/>
    <property type="project" value="TreeGrafter"/>
</dbReference>
<dbReference type="EMBL" id="VIEB01000018">
    <property type="protein sequence ID" value="TQE12557.1"/>
    <property type="molecule type" value="Genomic_DNA"/>
</dbReference>
<dbReference type="Pfam" id="PF13639">
    <property type="entry name" value="zf-RING_2"/>
    <property type="match status" value="1"/>
</dbReference>
<evidence type="ECO:0000256" key="3">
    <source>
        <dbReference type="ARBA" id="ARBA00022723"/>
    </source>
</evidence>
<evidence type="ECO:0000256" key="1">
    <source>
        <dbReference type="ARBA" id="ARBA00000900"/>
    </source>
</evidence>
<name>A0A540NNE0_MALBA</name>
<organism evidence="8 9">
    <name type="scientific">Malus baccata</name>
    <name type="common">Siberian crab apple</name>
    <name type="synonym">Pyrus baccata</name>
    <dbReference type="NCBI Taxonomy" id="106549"/>
    <lineage>
        <taxon>Eukaryota</taxon>
        <taxon>Viridiplantae</taxon>
        <taxon>Streptophyta</taxon>
        <taxon>Embryophyta</taxon>
        <taxon>Tracheophyta</taxon>
        <taxon>Spermatophyta</taxon>
        <taxon>Magnoliopsida</taxon>
        <taxon>eudicotyledons</taxon>
        <taxon>Gunneridae</taxon>
        <taxon>Pentapetalae</taxon>
        <taxon>rosids</taxon>
        <taxon>fabids</taxon>
        <taxon>Rosales</taxon>
        <taxon>Rosaceae</taxon>
        <taxon>Amygdaloideae</taxon>
        <taxon>Maleae</taxon>
        <taxon>Malus</taxon>
    </lineage>
</organism>
<dbReference type="GO" id="GO:0008270">
    <property type="term" value="F:zinc ion binding"/>
    <property type="evidence" value="ECO:0007669"/>
    <property type="project" value="UniProtKB-KW"/>
</dbReference>
<gene>
    <name evidence="8" type="ORF">C1H46_001769</name>
</gene>
<reference evidence="8 9" key="1">
    <citation type="journal article" date="2019" name="G3 (Bethesda)">
        <title>Sequencing of a Wild Apple (Malus baccata) Genome Unravels the Differences Between Cultivated and Wild Apple Species Regarding Disease Resistance and Cold Tolerance.</title>
        <authorList>
            <person name="Chen X."/>
        </authorList>
    </citation>
    <scope>NUCLEOTIDE SEQUENCE [LARGE SCALE GENOMIC DNA]</scope>
    <source>
        <strain evidence="9">cv. Shandingzi</strain>
        <tissue evidence="8">Leaves</tissue>
    </source>
</reference>
<dbReference type="PANTHER" id="PTHR15710">
    <property type="entry name" value="E3 UBIQUITIN-PROTEIN LIGASE PRAJA"/>
    <property type="match status" value="1"/>
</dbReference>
<keyword evidence="9" id="KW-1185">Reference proteome</keyword>
<evidence type="ECO:0000313" key="8">
    <source>
        <dbReference type="EMBL" id="TQE12557.1"/>
    </source>
</evidence>
<dbReference type="CDD" id="cd16454">
    <property type="entry name" value="RING-H2_PA-TM-RING"/>
    <property type="match status" value="1"/>
</dbReference>
<dbReference type="PROSITE" id="PS50089">
    <property type="entry name" value="ZF_RING_2"/>
    <property type="match status" value="1"/>
</dbReference>
<keyword evidence="3" id="KW-0479">Metal-binding</keyword>
<dbReference type="GO" id="GO:0061630">
    <property type="term" value="F:ubiquitin protein ligase activity"/>
    <property type="evidence" value="ECO:0007669"/>
    <property type="project" value="UniProtKB-EC"/>
</dbReference>
<dbReference type="SMART" id="SM00184">
    <property type="entry name" value="RING"/>
    <property type="match status" value="1"/>
</dbReference>
<dbReference type="GO" id="GO:0016567">
    <property type="term" value="P:protein ubiquitination"/>
    <property type="evidence" value="ECO:0007669"/>
    <property type="project" value="TreeGrafter"/>
</dbReference>
<dbReference type="PANTHER" id="PTHR15710:SF194">
    <property type="entry name" value="RING_U-BOX SUPERFAMILY PROTEIN"/>
    <property type="match status" value="1"/>
</dbReference>
<dbReference type="AlphaFoldDB" id="A0A540NNE0"/>
<comment type="catalytic activity">
    <reaction evidence="1">
        <text>S-ubiquitinyl-[E2 ubiquitin-conjugating enzyme]-L-cysteine + [acceptor protein]-L-lysine = [E2 ubiquitin-conjugating enzyme]-L-cysteine + N(6)-ubiquitinyl-[acceptor protein]-L-lysine.</text>
        <dbReference type="EC" id="2.3.2.27"/>
    </reaction>
</comment>
<proteinExistence type="predicted"/>
<evidence type="ECO:0000256" key="4">
    <source>
        <dbReference type="ARBA" id="ARBA00022771"/>
    </source>
</evidence>
<dbReference type="Proteomes" id="UP000315295">
    <property type="component" value="Unassembled WGS sequence"/>
</dbReference>
<feature type="domain" description="RING-type" evidence="7">
    <location>
        <begin position="316"/>
        <end position="357"/>
    </location>
</feature>
<evidence type="ECO:0000256" key="5">
    <source>
        <dbReference type="ARBA" id="ARBA00022833"/>
    </source>
</evidence>
<dbReference type="EC" id="2.3.2.27" evidence="2"/>
<protein>
    <recommendedName>
        <fullName evidence="2">RING-type E3 ubiquitin transferase</fullName>
        <ecNumber evidence="2">2.3.2.27</ecNumber>
    </recommendedName>
</protein>
<dbReference type="Gene3D" id="3.30.40.10">
    <property type="entry name" value="Zinc/RING finger domain, C3HC4 (zinc finger)"/>
    <property type="match status" value="1"/>
</dbReference>
<evidence type="ECO:0000256" key="6">
    <source>
        <dbReference type="PROSITE-ProRule" id="PRU00175"/>
    </source>
</evidence>
<dbReference type="InterPro" id="IPR013083">
    <property type="entry name" value="Znf_RING/FYVE/PHD"/>
</dbReference>
<keyword evidence="5" id="KW-0862">Zinc</keyword>
<dbReference type="InterPro" id="IPR001841">
    <property type="entry name" value="Znf_RING"/>
</dbReference>
<evidence type="ECO:0000259" key="7">
    <source>
        <dbReference type="PROSITE" id="PS50089"/>
    </source>
</evidence>
<sequence>MQAFNSNNDRDYEVFVTVENTVIPLDESPPTPLPLPLPLPLPQITILFNVVISYNVDSDITGPIRAYNAKLRLDHPFHSFTSCPRDAVSNMIAAMQIPFPLDRLRWKTQSFGGSTEPLESVEAMISKIVHGVDAMVSDGKLGIIVTIEKEIKMVAHQVFDEMQMLEVQARELRDELESEILGNHQDNRALLAIYDDGLQLPQEGWARQLREEWGSAVSRLNHISVMLSADDMHGLEGAIETLLGLRDSVIRTCAKMRLVLALLRQNTRDSDDRLLTEAVVRESLDQAVFRPMPATKASVEALNKFVFDGSSCDQLCVVCLEKMLSGDQVTCLPCSHIFHGDCIIQWLNSGHTCPVCRFRFPTN</sequence>
<evidence type="ECO:0000313" key="9">
    <source>
        <dbReference type="Proteomes" id="UP000315295"/>
    </source>
</evidence>
<comment type="caution">
    <text evidence="8">The sequence shown here is derived from an EMBL/GenBank/DDBJ whole genome shotgun (WGS) entry which is preliminary data.</text>
</comment>
<keyword evidence="4 6" id="KW-0863">Zinc-finger</keyword>
<dbReference type="SUPFAM" id="SSF57850">
    <property type="entry name" value="RING/U-box"/>
    <property type="match status" value="1"/>
</dbReference>